<protein>
    <submittedName>
        <fullName evidence="6">MFS transporter</fullName>
    </submittedName>
</protein>
<dbReference type="RefSeq" id="WP_216322682.1">
    <property type="nucleotide sequence ID" value="NZ_JAHKRT010000003.1"/>
</dbReference>
<evidence type="ECO:0000256" key="2">
    <source>
        <dbReference type="ARBA" id="ARBA00022989"/>
    </source>
</evidence>
<dbReference type="InterPro" id="IPR020846">
    <property type="entry name" value="MFS_dom"/>
</dbReference>
<dbReference type="InterPro" id="IPR011701">
    <property type="entry name" value="MFS"/>
</dbReference>
<keyword evidence="1 4" id="KW-0812">Transmembrane</keyword>
<evidence type="ECO:0000313" key="7">
    <source>
        <dbReference type="Proteomes" id="UP000776276"/>
    </source>
</evidence>
<feature type="transmembrane region" description="Helical" evidence="4">
    <location>
        <begin position="12"/>
        <end position="32"/>
    </location>
</feature>
<evidence type="ECO:0000256" key="3">
    <source>
        <dbReference type="ARBA" id="ARBA00023136"/>
    </source>
</evidence>
<feature type="domain" description="Major facilitator superfamily (MFS) profile" evidence="5">
    <location>
        <begin position="216"/>
        <end position="402"/>
    </location>
</feature>
<dbReference type="Proteomes" id="UP000776276">
    <property type="component" value="Unassembled WGS sequence"/>
</dbReference>
<keyword evidence="2 4" id="KW-1133">Transmembrane helix</keyword>
<evidence type="ECO:0000256" key="1">
    <source>
        <dbReference type="ARBA" id="ARBA00022692"/>
    </source>
</evidence>
<reference evidence="6 7" key="1">
    <citation type="submission" date="2021-06" db="EMBL/GenBank/DDBJ databases">
        <title>Sphingomonas sp. XMGL2, whole genome shotgun sequencing project.</title>
        <authorList>
            <person name="Zhao G."/>
            <person name="Shen L."/>
        </authorList>
    </citation>
    <scope>NUCLEOTIDE SEQUENCE [LARGE SCALE GENOMIC DNA]</scope>
    <source>
        <strain evidence="6 7">XMGL2</strain>
    </source>
</reference>
<feature type="transmembrane region" description="Helical" evidence="4">
    <location>
        <begin position="141"/>
        <end position="165"/>
    </location>
</feature>
<feature type="transmembrane region" description="Helical" evidence="4">
    <location>
        <begin position="376"/>
        <end position="397"/>
    </location>
</feature>
<proteinExistence type="predicted"/>
<feature type="transmembrane region" description="Helical" evidence="4">
    <location>
        <begin position="81"/>
        <end position="101"/>
    </location>
</feature>
<feature type="transmembrane region" description="Helical" evidence="4">
    <location>
        <begin position="171"/>
        <end position="189"/>
    </location>
</feature>
<dbReference type="PANTHER" id="PTHR23528">
    <property type="match status" value="1"/>
</dbReference>
<gene>
    <name evidence="6" type="ORF">KOF26_07645</name>
</gene>
<sequence length="402" mass="42172">MTDRALARFNWLYPAANAGAYIAFLPLLTIAVPLRAEGLAGAGKVVLLSETLLAGVIVATIANVVAGLLSDRSRARAGTRLPWLWIGLAGAWASYALIAMAPDGWRLMLGVVLFQLFFNTMFSPMTALFADKVPDRLKGRVSAYTNLAWPLGSLASALVGLPVLATDGARILTIAVMMGGLILPLMLFWPRDLPDTADTGAGAGIAVEAVARRWAAFRSLWFAKFMVQLSGTVLTGYFLFYLKDGVRLAGPEAQLGFAWTMTVATAVTALASLGAGRWSDRSGRRRPFLLGAIALMAAGLLLMLARPDRLAAMGGYTLFSAGLGVFLTIDVALVAQILPSARHRGRDLGLMNCANTLPAVAGPLVAMATLDDAGNGYGALFLVLLAGLAAGGVAIALGRALR</sequence>
<comment type="caution">
    <text evidence="6">The sequence shown here is derived from an EMBL/GenBank/DDBJ whole genome shotgun (WGS) entry which is preliminary data.</text>
</comment>
<dbReference type="PROSITE" id="PS50850">
    <property type="entry name" value="MFS"/>
    <property type="match status" value="1"/>
</dbReference>
<evidence type="ECO:0000256" key="4">
    <source>
        <dbReference type="SAM" id="Phobius"/>
    </source>
</evidence>
<evidence type="ECO:0000259" key="5">
    <source>
        <dbReference type="PROSITE" id="PS50850"/>
    </source>
</evidence>
<feature type="transmembrane region" description="Helical" evidence="4">
    <location>
        <begin position="317"/>
        <end position="338"/>
    </location>
</feature>
<organism evidence="6 7">
    <name type="scientific">Sphingomonas quercus</name>
    <dbReference type="NCBI Taxonomy" id="2842451"/>
    <lineage>
        <taxon>Bacteria</taxon>
        <taxon>Pseudomonadati</taxon>
        <taxon>Pseudomonadota</taxon>
        <taxon>Alphaproteobacteria</taxon>
        <taxon>Sphingomonadales</taxon>
        <taxon>Sphingomonadaceae</taxon>
        <taxon>Sphingomonas</taxon>
    </lineage>
</organism>
<keyword evidence="7" id="KW-1185">Reference proteome</keyword>
<feature type="transmembrane region" description="Helical" evidence="4">
    <location>
        <begin position="254"/>
        <end position="276"/>
    </location>
</feature>
<accession>A0ABS6BJW8</accession>
<keyword evidence="3 4" id="KW-0472">Membrane</keyword>
<name>A0ABS6BJW8_9SPHN</name>
<feature type="transmembrane region" description="Helical" evidence="4">
    <location>
        <begin position="221"/>
        <end position="242"/>
    </location>
</feature>
<feature type="transmembrane region" description="Helical" evidence="4">
    <location>
        <begin position="350"/>
        <end position="370"/>
    </location>
</feature>
<feature type="transmembrane region" description="Helical" evidence="4">
    <location>
        <begin position="107"/>
        <end position="129"/>
    </location>
</feature>
<evidence type="ECO:0000313" key="6">
    <source>
        <dbReference type="EMBL" id="MBU3077736.1"/>
    </source>
</evidence>
<dbReference type="PANTHER" id="PTHR23528:SF1">
    <property type="entry name" value="MAJOR FACILITATOR SUPERFAMILY (MFS) PROFILE DOMAIN-CONTAINING PROTEIN"/>
    <property type="match status" value="1"/>
</dbReference>
<feature type="transmembrane region" description="Helical" evidence="4">
    <location>
        <begin position="288"/>
        <end position="305"/>
    </location>
</feature>
<dbReference type="Pfam" id="PF07690">
    <property type="entry name" value="MFS_1"/>
    <property type="match status" value="1"/>
</dbReference>
<feature type="transmembrane region" description="Helical" evidence="4">
    <location>
        <begin position="52"/>
        <end position="69"/>
    </location>
</feature>
<dbReference type="EMBL" id="JAHKRT010000003">
    <property type="protein sequence ID" value="MBU3077736.1"/>
    <property type="molecule type" value="Genomic_DNA"/>
</dbReference>